<dbReference type="PANTHER" id="PTHR46517">
    <property type="entry name" value="FRUCTOSE-2,6-BISPHOSPHATASE TIGAR"/>
    <property type="match status" value="1"/>
</dbReference>
<feature type="active site" description="Tele-phosphohistidine intermediate" evidence="2">
    <location>
        <position position="9"/>
    </location>
</feature>
<evidence type="ECO:0000256" key="3">
    <source>
        <dbReference type="PIRSR" id="PIRSR613078-2"/>
    </source>
</evidence>
<dbReference type="GO" id="GO:0043456">
    <property type="term" value="P:regulation of pentose-phosphate shunt"/>
    <property type="evidence" value="ECO:0007669"/>
    <property type="project" value="TreeGrafter"/>
</dbReference>
<proteinExistence type="predicted"/>
<keyword evidence="6" id="KW-1185">Reference proteome</keyword>
<feature type="compositionally biased region" description="Polar residues" evidence="4">
    <location>
        <begin position="23"/>
        <end position="34"/>
    </location>
</feature>
<evidence type="ECO:0000256" key="1">
    <source>
        <dbReference type="ARBA" id="ARBA00022801"/>
    </source>
</evidence>
<comment type="caution">
    <text evidence="5">The sequence shown here is derived from an EMBL/GenBank/DDBJ whole genome shotgun (WGS) entry which is preliminary data.</text>
</comment>
<dbReference type="Pfam" id="PF00300">
    <property type="entry name" value="His_Phos_1"/>
    <property type="match status" value="1"/>
</dbReference>
<feature type="active site" description="Proton donor/acceptor" evidence="2">
    <location>
        <position position="84"/>
    </location>
</feature>
<dbReference type="OrthoDB" id="9782128at2"/>
<dbReference type="RefSeq" id="WP_138192001.1">
    <property type="nucleotide sequence ID" value="NZ_VBWP01000010.1"/>
</dbReference>
<dbReference type="GO" id="GO:0045820">
    <property type="term" value="P:negative regulation of glycolytic process"/>
    <property type="evidence" value="ECO:0007669"/>
    <property type="project" value="TreeGrafter"/>
</dbReference>
<feature type="region of interest" description="Disordered" evidence="4">
    <location>
        <begin position="22"/>
        <end position="41"/>
    </location>
</feature>
<keyword evidence="1" id="KW-0378">Hydrolase</keyword>
<feature type="binding site" evidence="3">
    <location>
        <position position="58"/>
    </location>
    <ligand>
        <name>substrate</name>
    </ligand>
</feature>
<evidence type="ECO:0000313" key="5">
    <source>
        <dbReference type="EMBL" id="TLG71757.1"/>
    </source>
</evidence>
<accession>A0A5R8Q852</accession>
<dbReference type="InterPro" id="IPR029033">
    <property type="entry name" value="His_PPase_superfam"/>
</dbReference>
<protein>
    <submittedName>
        <fullName evidence="5">Histidine phosphatase family protein</fullName>
    </submittedName>
</protein>
<name>A0A5R8Q852_9FIRM</name>
<evidence type="ECO:0000256" key="2">
    <source>
        <dbReference type="PIRSR" id="PIRSR613078-1"/>
    </source>
</evidence>
<gene>
    <name evidence="5" type="ORF">FEZ08_10130</name>
</gene>
<organism evidence="5 6">
    <name type="scientific">Culicoidibacter larvae</name>
    <dbReference type="NCBI Taxonomy" id="2579976"/>
    <lineage>
        <taxon>Bacteria</taxon>
        <taxon>Bacillati</taxon>
        <taxon>Bacillota</taxon>
        <taxon>Culicoidibacteria</taxon>
        <taxon>Culicoidibacterales</taxon>
        <taxon>Culicoidibacteraceae</taxon>
        <taxon>Culicoidibacter</taxon>
    </lineage>
</organism>
<dbReference type="GO" id="GO:0005829">
    <property type="term" value="C:cytosol"/>
    <property type="evidence" value="ECO:0007669"/>
    <property type="project" value="TreeGrafter"/>
</dbReference>
<reference evidence="5 6" key="1">
    <citation type="submission" date="2019-05" db="EMBL/GenBank/DDBJ databases">
        <title>Culicoidintestinum kansasii gen. nov., sp. nov. from the gastrointestinal tract of the biting midge, Culicoides sonorensis.</title>
        <authorList>
            <person name="Neupane S."/>
            <person name="Ghosh A."/>
            <person name="Gunther S."/>
            <person name="Martin K."/>
            <person name="Zurek L."/>
        </authorList>
    </citation>
    <scope>NUCLEOTIDE SEQUENCE [LARGE SCALE GENOMIC DNA]</scope>
    <source>
        <strain evidence="5 6">CS-1</strain>
    </source>
</reference>
<sequence>MAQITFVRHGQTEWNRIERVQGKTDNPLNNNGKDQATKAAPKLKDTQWDVIYSSPLIRALQTAQIICDELDIEERIHLEDGFAERNFGPLEGGNYDAFREAMDNKLELDGLETETEIMTRVRTAADKAIEWYPGKNILVFCHSHVIKAMLTSVDPEHYNFRSPLANLAIVTFEYDGNGNYQLLSIE</sequence>
<dbReference type="AlphaFoldDB" id="A0A5R8Q852"/>
<dbReference type="Gene3D" id="3.40.50.1240">
    <property type="entry name" value="Phosphoglycerate mutase-like"/>
    <property type="match status" value="1"/>
</dbReference>
<dbReference type="GO" id="GO:0004331">
    <property type="term" value="F:fructose-2,6-bisphosphate 2-phosphatase activity"/>
    <property type="evidence" value="ECO:0007669"/>
    <property type="project" value="TreeGrafter"/>
</dbReference>
<dbReference type="SMART" id="SM00855">
    <property type="entry name" value="PGAM"/>
    <property type="match status" value="1"/>
</dbReference>
<dbReference type="InterPro" id="IPR051695">
    <property type="entry name" value="Phosphoglycerate_Mutase"/>
</dbReference>
<dbReference type="InterPro" id="IPR013078">
    <property type="entry name" value="His_Pase_superF_clade-1"/>
</dbReference>
<dbReference type="FunCoup" id="A0A5R8Q852">
    <property type="interactions" value="263"/>
</dbReference>
<dbReference type="InParanoid" id="A0A5R8Q852"/>
<dbReference type="CDD" id="cd07067">
    <property type="entry name" value="HP_PGM_like"/>
    <property type="match status" value="1"/>
</dbReference>
<dbReference type="PANTHER" id="PTHR46517:SF1">
    <property type="entry name" value="FRUCTOSE-2,6-BISPHOSPHATASE TIGAR"/>
    <property type="match status" value="1"/>
</dbReference>
<dbReference type="Proteomes" id="UP000306912">
    <property type="component" value="Unassembled WGS sequence"/>
</dbReference>
<dbReference type="SUPFAM" id="SSF53254">
    <property type="entry name" value="Phosphoglycerate mutase-like"/>
    <property type="match status" value="1"/>
</dbReference>
<evidence type="ECO:0000256" key="4">
    <source>
        <dbReference type="SAM" id="MobiDB-lite"/>
    </source>
</evidence>
<feature type="binding site" evidence="3">
    <location>
        <begin position="8"/>
        <end position="15"/>
    </location>
    <ligand>
        <name>substrate</name>
    </ligand>
</feature>
<dbReference type="EMBL" id="VBWP01000010">
    <property type="protein sequence ID" value="TLG71757.1"/>
    <property type="molecule type" value="Genomic_DNA"/>
</dbReference>
<evidence type="ECO:0000313" key="6">
    <source>
        <dbReference type="Proteomes" id="UP000306912"/>
    </source>
</evidence>